<dbReference type="PROSITE" id="PS50280">
    <property type="entry name" value="SET"/>
    <property type="match status" value="1"/>
</dbReference>
<evidence type="ECO:0000313" key="3">
    <source>
        <dbReference type="EMBL" id="TPX60810.1"/>
    </source>
</evidence>
<dbReference type="SUPFAM" id="SSF82199">
    <property type="entry name" value="SET domain"/>
    <property type="match status" value="1"/>
</dbReference>
<dbReference type="STRING" id="109895.A0A507ECN2"/>
<dbReference type="Gene3D" id="2.170.270.10">
    <property type="entry name" value="SET domain"/>
    <property type="match status" value="1"/>
</dbReference>
<feature type="domain" description="SET" evidence="2">
    <location>
        <begin position="68"/>
        <end position="265"/>
    </location>
</feature>
<dbReference type="PANTHER" id="PTHR12197">
    <property type="entry name" value="HISTONE-LYSINE N-METHYLTRANSFERASE SMYD"/>
    <property type="match status" value="1"/>
</dbReference>
<dbReference type="AlphaFoldDB" id="A0A507ECN2"/>
<reference evidence="3 4" key="1">
    <citation type="journal article" date="2019" name="Sci. Rep.">
        <title>Comparative genomics of chytrid fungi reveal insights into the obligate biotrophic and pathogenic lifestyle of Synchytrium endobioticum.</title>
        <authorList>
            <person name="van de Vossenberg B.T.L.H."/>
            <person name="Warris S."/>
            <person name="Nguyen H.D.T."/>
            <person name="van Gent-Pelzer M.P.E."/>
            <person name="Joly D.L."/>
            <person name="van de Geest H.C."/>
            <person name="Bonants P.J.M."/>
            <person name="Smith D.S."/>
            <person name="Levesque C.A."/>
            <person name="van der Lee T.A.J."/>
        </authorList>
    </citation>
    <scope>NUCLEOTIDE SEQUENCE [LARGE SCALE GENOMIC DNA]</scope>
    <source>
        <strain evidence="3 4">CBS 809.83</strain>
    </source>
</reference>
<dbReference type="PANTHER" id="PTHR12197:SF251">
    <property type="entry name" value="EG:BACR7C10.4 PROTEIN"/>
    <property type="match status" value="1"/>
</dbReference>
<accession>A0A507ECN2</accession>
<name>A0A507ECN2_9FUNG</name>
<evidence type="ECO:0000259" key="2">
    <source>
        <dbReference type="PROSITE" id="PS50280"/>
    </source>
</evidence>
<protein>
    <recommendedName>
        <fullName evidence="2">SET domain-containing protein</fullName>
    </recommendedName>
</protein>
<dbReference type="InterPro" id="IPR046341">
    <property type="entry name" value="SET_dom_sf"/>
</dbReference>
<dbReference type="InterPro" id="IPR011990">
    <property type="entry name" value="TPR-like_helical_dom_sf"/>
</dbReference>
<organism evidence="3 4">
    <name type="scientific">Powellomyces hirtus</name>
    <dbReference type="NCBI Taxonomy" id="109895"/>
    <lineage>
        <taxon>Eukaryota</taxon>
        <taxon>Fungi</taxon>
        <taxon>Fungi incertae sedis</taxon>
        <taxon>Chytridiomycota</taxon>
        <taxon>Chytridiomycota incertae sedis</taxon>
        <taxon>Chytridiomycetes</taxon>
        <taxon>Spizellomycetales</taxon>
        <taxon>Powellomycetaceae</taxon>
        <taxon>Powellomyces</taxon>
    </lineage>
</organism>
<dbReference type="Gene3D" id="1.25.40.10">
    <property type="entry name" value="Tetratricopeptide repeat domain"/>
    <property type="match status" value="1"/>
</dbReference>
<keyword evidence="4" id="KW-1185">Reference proteome</keyword>
<feature type="compositionally biased region" description="Basic and acidic residues" evidence="1">
    <location>
        <begin position="34"/>
        <end position="44"/>
    </location>
</feature>
<dbReference type="EMBL" id="QEAQ01000012">
    <property type="protein sequence ID" value="TPX60810.1"/>
    <property type="molecule type" value="Genomic_DNA"/>
</dbReference>
<gene>
    <name evidence="3" type="ORF">PhCBS80983_g01542</name>
</gene>
<dbReference type="Pfam" id="PF00856">
    <property type="entry name" value="SET"/>
    <property type="match status" value="1"/>
</dbReference>
<sequence length="492" mass="54246">MSRQRTYRQKDLAADSEEEDPVQIHVPRAARKPKANEVFKDDSAPKSSPVEVPAAGTTYDPSVPGALVPLSVKKSVERGRGIYAQKKISAVFALYRTLASDAESVARSSIARRPVKKKTGLCTSPSVQDSAKLRRESRRQPFAFCVEYCGGKAQTQLRKASLTTDYTPEKLESFAQMTMLIRLLVGEDVCLSGPDMLDLLCRFSCNSISVSDEELVNIGVGVFPTLALVNHSCTPNAAIIFAGSKGVLRTIKEVGAGEELFQSYMEIAEPRYVRHKELKDTYFFDCACPVCTLHKQSPDPRTTYICKRPGCAGVIDLPDRLDNAICTAHRALSPDEQSSLEENVTNAFQLYQRAVQLQDKDAKQASQTALRCHALQESLMAPVNSALLHTNRLLLSLSLAAKDYPAAYSYSKALLEAYRVLYQGYHPAVSVQAYMNFKLAEWSAPEDRPLLARLGDEAVMLLEKSHGTRSGLWKEAKEKLALLRSGVPGSFT</sequence>
<evidence type="ECO:0000313" key="4">
    <source>
        <dbReference type="Proteomes" id="UP000318582"/>
    </source>
</evidence>
<dbReference type="GO" id="GO:0005634">
    <property type="term" value="C:nucleus"/>
    <property type="evidence" value="ECO:0007669"/>
    <property type="project" value="TreeGrafter"/>
</dbReference>
<dbReference type="InterPro" id="IPR050869">
    <property type="entry name" value="H3K4_H4K5_MeTrfase"/>
</dbReference>
<feature type="region of interest" description="Disordered" evidence="1">
    <location>
        <begin position="1"/>
        <end position="57"/>
    </location>
</feature>
<dbReference type="InterPro" id="IPR001214">
    <property type="entry name" value="SET_dom"/>
</dbReference>
<dbReference type="Proteomes" id="UP000318582">
    <property type="component" value="Unassembled WGS sequence"/>
</dbReference>
<comment type="caution">
    <text evidence="3">The sequence shown here is derived from an EMBL/GenBank/DDBJ whole genome shotgun (WGS) entry which is preliminary data.</text>
</comment>
<proteinExistence type="predicted"/>
<evidence type="ECO:0000256" key="1">
    <source>
        <dbReference type="SAM" id="MobiDB-lite"/>
    </source>
</evidence>